<dbReference type="Gene3D" id="3.30.200.20">
    <property type="entry name" value="Phosphorylase Kinase, domain 1"/>
    <property type="match status" value="1"/>
</dbReference>
<dbReference type="OMA" id="VCKGLIY"/>
<organism evidence="11 12">
    <name type="scientific">Diutina rugosa</name>
    <name type="common">Yeast</name>
    <name type="synonym">Candida rugosa</name>
    <dbReference type="NCBI Taxonomy" id="5481"/>
    <lineage>
        <taxon>Eukaryota</taxon>
        <taxon>Fungi</taxon>
        <taxon>Dikarya</taxon>
        <taxon>Ascomycota</taxon>
        <taxon>Saccharomycotina</taxon>
        <taxon>Pichiomycetes</taxon>
        <taxon>Debaryomycetaceae</taxon>
        <taxon>Diutina</taxon>
    </lineage>
</organism>
<comment type="caution">
    <text evidence="11">The sequence shown here is derived from an EMBL/GenBank/DDBJ whole genome shotgun (WGS) entry which is preliminary data.</text>
</comment>
<dbReference type="InterPro" id="IPR017441">
    <property type="entry name" value="Protein_kinase_ATP_BS"/>
</dbReference>
<dbReference type="GO" id="GO:0005524">
    <property type="term" value="F:ATP binding"/>
    <property type="evidence" value="ECO:0007669"/>
    <property type="project" value="UniProtKB-UniRule"/>
</dbReference>
<dbReference type="InterPro" id="IPR011009">
    <property type="entry name" value="Kinase-like_dom_sf"/>
</dbReference>
<dbReference type="EC" id="2.7.12.2" evidence="6"/>
<dbReference type="InterPro" id="IPR000719">
    <property type="entry name" value="Prot_kinase_dom"/>
</dbReference>
<evidence type="ECO:0000313" key="12">
    <source>
        <dbReference type="Proteomes" id="UP000449547"/>
    </source>
</evidence>
<comment type="similarity">
    <text evidence="5">Belongs to the protein kinase superfamily. STE Ser/Thr protein kinase family. MAP kinase kinase subfamily.</text>
</comment>
<dbReference type="GO" id="GO:0000196">
    <property type="term" value="P:cell integrity MAPK cascade"/>
    <property type="evidence" value="ECO:0007669"/>
    <property type="project" value="TreeGrafter"/>
</dbReference>
<dbReference type="Gene3D" id="1.10.510.10">
    <property type="entry name" value="Transferase(Phosphotransferase) domain 1"/>
    <property type="match status" value="1"/>
</dbReference>
<dbReference type="GO" id="GO:0030447">
    <property type="term" value="P:filamentous growth"/>
    <property type="evidence" value="ECO:0007669"/>
    <property type="project" value="UniProtKB-ARBA"/>
</dbReference>
<protein>
    <recommendedName>
        <fullName evidence="6">mitogen-activated protein kinase kinase</fullName>
        <ecNumber evidence="6">2.7.12.2</ecNumber>
    </recommendedName>
</protein>
<evidence type="ECO:0000256" key="6">
    <source>
        <dbReference type="ARBA" id="ARBA00038999"/>
    </source>
</evidence>
<proteinExistence type="inferred from homology"/>
<feature type="domain" description="Protein kinase" evidence="10">
    <location>
        <begin position="122"/>
        <end position="389"/>
    </location>
</feature>
<dbReference type="Pfam" id="PF00069">
    <property type="entry name" value="Pkinase"/>
    <property type="match status" value="1"/>
</dbReference>
<dbReference type="OrthoDB" id="10252354at2759"/>
<keyword evidence="4 7" id="KW-0067">ATP-binding</keyword>
<dbReference type="InterPro" id="IPR008271">
    <property type="entry name" value="Ser/Thr_kinase_AS"/>
</dbReference>
<dbReference type="GeneID" id="54783139"/>
<dbReference type="Proteomes" id="UP000449547">
    <property type="component" value="Unassembled WGS sequence"/>
</dbReference>
<dbReference type="GO" id="GO:0004708">
    <property type="term" value="F:MAP kinase kinase activity"/>
    <property type="evidence" value="ECO:0007669"/>
    <property type="project" value="UniProtKB-EC"/>
</dbReference>
<feature type="binding site" evidence="7">
    <location>
        <position position="149"/>
    </location>
    <ligand>
        <name>ATP</name>
        <dbReference type="ChEBI" id="CHEBI:30616"/>
    </ligand>
</feature>
<name>A0A642UHC6_DIURU</name>
<evidence type="ECO:0000256" key="8">
    <source>
        <dbReference type="RuleBase" id="RU000304"/>
    </source>
</evidence>
<reference evidence="11 12" key="1">
    <citation type="submission" date="2019-07" db="EMBL/GenBank/DDBJ databases">
        <title>Genome assembly of two rare yeast pathogens: Diutina rugosa and Trichomonascus ciferrii.</title>
        <authorList>
            <person name="Mixao V."/>
            <person name="Saus E."/>
            <person name="Hansen A."/>
            <person name="Lass-Flor C."/>
            <person name="Gabaldon T."/>
        </authorList>
    </citation>
    <scope>NUCLEOTIDE SEQUENCE [LARGE SCALE GENOMIC DNA]</scope>
    <source>
        <strain evidence="11 12">CBS 613</strain>
    </source>
</reference>
<dbReference type="VEuPathDB" id="FungiDB:DIURU_004488"/>
<dbReference type="PANTHER" id="PTHR48013:SF6">
    <property type="entry name" value="MAP KINASE KINASE MKK1_SSP32-RELATED"/>
    <property type="match status" value="1"/>
</dbReference>
<keyword evidence="8" id="KW-0723">Serine/threonine-protein kinase</keyword>
<dbReference type="PANTHER" id="PTHR48013">
    <property type="entry name" value="DUAL SPECIFICITY MITOGEN-ACTIVATED PROTEIN KINASE KINASE 5-RELATED"/>
    <property type="match status" value="1"/>
</dbReference>
<keyword evidence="1" id="KW-0808">Transferase</keyword>
<evidence type="ECO:0000313" key="11">
    <source>
        <dbReference type="EMBL" id="KAA8898976.1"/>
    </source>
</evidence>
<dbReference type="PROSITE" id="PS00107">
    <property type="entry name" value="PROTEIN_KINASE_ATP"/>
    <property type="match status" value="1"/>
</dbReference>
<dbReference type="PROSITE" id="PS50011">
    <property type="entry name" value="PROTEIN_KINASE_DOM"/>
    <property type="match status" value="1"/>
</dbReference>
<dbReference type="RefSeq" id="XP_034010709.1">
    <property type="nucleotide sequence ID" value="XM_034157366.1"/>
</dbReference>
<dbReference type="SMART" id="SM00220">
    <property type="entry name" value="S_TKc"/>
    <property type="match status" value="1"/>
</dbReference>
<evidence type="ECO:0000256" key="5">
    <source>
        <dbReference type="ARBA" id="ARBA00038035"/>
    </source>
</evidence>
<gene>
    <name evidence="11" type="ORF">DIURU_004488</name>
</gene>
<evidence type="ECO:0000256" key="2">
    <source>
        <dbReference type="ARBA" id="ARBA00022741"/>
    </source>
</evidence>
<evidence type="ECO:0000256" key="4">
    <source>
        <dbReference type="ARBA" id="ARBA00022840"/>
    </source>
</evidence>
<dbReference type="AlphaFoldDB" id="A0A642UHC6"/>
<dbReference type="SUPFAM" id="SSF56112">
    <property type="entry name" value="Protein kinase-like (PK-like)"/>
    <property type="match status" value="1"/>
</dbReference>
<accession>A0A642UHC6</accession>
<dbReference type="GO" id="GO:0060237">
    <property type="term" value="P:regulation of fungal-type cell wall organization"/>
    <property type="evidence" value="ECO:0007669"/>
    <property type="project" value="TreeGrafter"/>
</dbReference>
<sequence>MSFNIPKPLGSDTRAPVPSLSVDIGSEEPPQMPSMSAPSLHPLPSKTKAKRKPPPIDFEKVQHTPVDASEPVPKPHPYNMLYDHPPMPPAPHAETIQNVDAIESLTNLGPDQWQQLAESQAIKPIATLGEGSGGSVSKCRLGRHIFALKLINSDPNSDIEKQIVRELQYNRACSSPYIVQYYGTFMLPSSSQIGIAMEYMAGKSLDAVYKRVIEMDPTNRVNERVLGKIAVAVLNGLTYLHQQRIIHRDIKPSNILFDAEGNVKLCDFGVSGEVVNSLVTTFVGTQYYMAPERILGKPYSVTSDVWSLGLTLLEVALGRFPFNEQGSDLANMAPIALVNLILEYEPRLVDQPDTGIYWSDSFKNFIAYCLRKNPEERPSPRQMLQHPWAQGQAKLAVPMDKFIQRLWG</sequence>
<evidence type="ECO:0000259" key="10">
    <source>
        <dbReference type="PROSITE" id="PS50011"/>
    </source>
</evidence>
<evidence type="ECO:0000256" key="7">
    <source>
        <dbReference type="PROSITE-ProRule" id="PRU10141"/>
    </source>
</evidence>
<evidence type="ECO:0000256" key="3">
    <source>
        <dbReference type="ARBA" id="ARBA00022777"/>
    </source>
</evidence>
<keyword evidence="3" id="KW-0418">Kinase</keyword>
<feature type="region of interest" description="Disordered" evidence="9">
    <location>
        <begin position="1"/>
        <end position="72"/>
    </location>
</feature>
<dbReference type="FunFam" id="1.10.510.10:FF:000263">
    <property type="entry name" value="MAP kinase skh1/pek1"/>
    <property type="match status" value="1"/>
</dbReference>
<evidence type="ECO:0000256" key="1">
    <source>
        <dbReference type="ARBA" id="ARBA00022679"/>
    </source>
</evidence>
<keyword evidence="12" id="KW-1185">Reference proteome</keyword>
<evidence type="ECO:0000256" key="9">
    <source>
        <dbReference type="SAM" id="MobiDB-lite"/>
    </source>
</evidence>
<dbReference type="GO" id="GO:0004674">
    <property type="term" value="F:protein serine/threonine kinase activity"/>
    <property type="evidence" value="ECO:0007669"/>
    <property type="project" value="UniProtKB-KW"/>
</dbReference>
<keyword evidence="2 7" id="KW-0547">Nucleotide-binding</keyword>
<dbReference type="EMBL" id="SWFT01000131">
    <property type="protein sequence ID" value="KAA8898976.1"/>
    <property type="molecule type" value="Genomic_DNA"/>
</dbReference>
<dbReference type="PROSITE" id="PS00108">
    <property type="entry name" value="PROTEIN_KINASE_ST"/>
    <property type="match status" value="1"/>
</dbReference>